<sequence length="112" mass="13080">MLILKNIFVFIISVISISLLIVVFDKFGMNKNFNLLFSSMLYGFYITLYFKNTIYCLILLFTFYLLLFLLTKSIEVYMMLLSSVLTFSAIKLVMPKLKSTIVTPFYKSDCPF</sequence>
<gene>
    <name evidence="2" type="ORF">F934_02828</name>
</gene>
<organism evidence="2 3">
    <name type="scientific">Acinetobacter beijerinckii ANC 3835</name>
    <dbReference type="NCBI Taxonomy" id="1217649"/>
    <lineage>
        <taxon>Bacteria</taxon>
        <taxon>Pseudomonadati</taxon>
        <taxon>Pseudomonadota</taxon>
        <taxon>Gammaproteobacteria</taxon>
        <taxon>Moraxellales</taxon>
        <taxon>Moraxellaceae</taxon>
        <taxon>Acinetobacter</taxon>
    </lineage>
</organism>
<dbReference type="EMBL" id="APQK01000015">
    <property type="protein sequence ID" value="ENW03087.1"/>
    <property type="molecule type" value="Genomic_DNA"/>
</dbReference>
<keyword evidence="1" id="KW-1133">Transmembrane helix</keyword>
<feature type="transmembrane region" description="Helical" evidence="1">
    <location>
        <begin position="44"/>
        <end position="69"/>
    </location>
</feature>
<feature type="transmembrane region" description="Helical" evidence="1">
    <location>
        <begin position="7"/>
        <end position="24"/>
    </location>
</feature>
<evidence type="ECO:0000313" key="2">
    <source>
        <dbReference type="EMBL" id="ENW03087.1"/>
    </source>
</evidence>
<protein>
    <submittedName>
        <fullName evidence="2">Uncharacterized protein</fullName>
    </submittedName>
</protein>
<accession>N9DYX3</accession>
<keyword evidence="1" id="KW-0812">Transmembrane</keyword>
<name>N9DYX3_9GAMM</name>
<evidence type="ECO:0000313" key="3">
    <source>
        <dbReference type="Proteomes" id="UP000018417"/>
    </source>
</evidence>
<proteinExistence type="predicted"/>
<dbReference type="Proteomes" id="UP000018417">
    <property type="component" value="Unassembled WGS sequence"/>
</dbReference>
<keyword evidence="1" id="KW-0472">Membrane</keyword>
<reference evidence="2 3" key="1">
    <citation type="submission" date="2013-02" db="EMBL/GenBank/DDBJ databases">
        <title>The Genome Sequence of Acinetobacter beijerinckii ANC 3835.</title>
        <authorList>
            <consortium name="The Broad Institute Genome Sequencing Platform"/>
            <consortium name="The Broad Institute Genome Sequencing Center for Infectious Disease"/>
            <person name="Cerqueira G."/>
            <person name="Feldgarden M."/>
            <person name="Courvalin P."/>
            <person name="Perichon B."/>
            <person name="Grillot-Courvalin C."/>
            <person name="Clermont D."/>
            <person name="Rocha E."/>
            <person name="Yoon E.-J."/>
            <person name="Nemec A."/>
            <person name="Walker B."/>
            <person name="Young S.K."/>
            <person name="Zeng Q."/>
            <person name="Gargeya S."/>
            <person name="Fitzgerald M."/>
            <person name="Haas B."/>
            <person name="Abouelleil A."/>
            <person name="Alvarado L."/>
            <person name="Arachchi H.M."/>
            <person name="Berlin A.M."/>
            <person name="Chapman S.B."/>
            <person name="Dewar J."/>
            <person name="Goldberg J."/>
            <person name="Griggs A."/>
            <person name="Gujja S."/>
            <person name="Hansen M."/>
            <person name="Howarth C."/>
            <person name="Imamovic A."/>
            <person name="Larimer J."/>
            <person name="McCowan C."/>
            <person name="Murphy C."/>
            <person name="Neiman D."/>
            <person name="Pearson M."/>
            <person name="Priest M."/>
            <person name="Roberts A."/>
            <person name="Saif S."/>
            <person name="Shea T."/>
            <person name="Sisk P."/>
            <person name="Sykes S."/>
            <person name="Wortman J."/>
            <person name="Nusbaum C."/>
            <person name="Birren B."/>
        </authorList>
    </citation>
    <scope>NUCLEOTIDE SEQUENCE [LARGE SCALE GENOMIC DNA]</scope>
    <source>
        <strain evidence="2 3">ANC 3835</strain>
    </source>
</reference>
<evidence type="ECO:0000256" key="1">
    <source>
        <dbReference type="SAM" id="Phobius"/>
    </source>
</evidence>
<feature type="transmembrane region" description="Helical" evidence="1">
    <location>
        <begin position="76"/>
        <end position="94"/>
    </location>
</feature>
<comment type="caution">
    <text evidence="2">The sequence shown here is derived from an EMBL/GenBank/DDBJ whole genome shotgun (WGS) entry which is preliminary data.</text>
</comment>
<dbReference type="AlphaFoldDB" id="N9DYX3"/>
<dbReference type="HOGENOM" id="CLU_171565_0_0_6"/>